<keyword evidence="2" id="KW-0813">Transport</keyword>
<feature type="transmembrane region" description="Helical" evidence="6">
    <location>
        <begin position="244"/>
        <end position="263"/>
    </location>
</feature>
<dbReference type="GO" id="GO:0016020">
    <property type="term" value="C:membrane"/>
    <property type="evidence" value="ECO:0007669"/>
    <property type="project" value="UniProtKB-SubCell"/>
</dbReference>
<protein>
    <submittedName>
        <fullName evidence="8">Putative MFS family arabinose efflux permease</fullName>
    </submittedName>
</protein>
<accession>A0A7W9ESZ9</accession>
<keyword evidence="4 6" id="KW-1133">Transmembrane helix</keyword>
<gene>
    <name evidence="8" type="ORF">FHR21_002827</name>
</gene>
<feature type="transmembrane region" description="Helical" evidence="6">
    <location>
        <begin position="70"/>
        <end position="91"/>
    </location>
</feature>
<feature type="transmembrane region" description="Helical" evidence="6">
    <location>
        <begin position="371"/>
        <end position="392"/>
    </location>
</feature>
<sequence>MTATDSSKDARDTHLVAGPATDRPVAHRPWYMLLLLALIYIFGSIDRAVPSVIVEPLKSEFGLSDSQMGFLTGFAYSIPFAMAALPAGWLIDRMDRRILLSISSAIWSLLTAVGAFAQNFTMLVLARVGVGASEAPASPGSLSIISDLFPKERRATAISLYYAGTATGQMITFLVGGWLLLHFGWRTLFMIAAVPGLILAALLFFTCKEPRRGQYDDERGASEPVSYSKAVGVIFRTPALRHAIVANMLVTGVQYAVMVWTVSLLVRVHAMSVEYAAMAMGVAVGLVMMIGSTLVGFVADSYAKGDPARIATVPAIGAVFAGLAGVAMCLMTSLVPALIFMAILAFCMGVNTGPSYTTLVSMTSSNMRGSILSVAKIASILIGNGFLAYYTGAVSDLIGGEDSIRWALLLTVIFFFWASLHFCLASRAWRSRLAD</sequence>
<evidence type="ECO:0000256" key="1">
    <source>
        <dbReference type="ARBA" id="ARBA00004141"/>
    </source>
</evidence>
<dbReference type="Proteomes" id="UP000537161">
    <property type="component" value="Unassembled WGS sequence"/>
</dbReference>
<dbReference type="EMBL" id="JACIJH010000009">
    <property type="protein sequence ID" value="MBB5707461.1"/>
    <property type="molecule type" value="Genomic_DNA"/>
</dbReference>
<dbReference type="GO" id="GO:0022857">
    <property type="term" value="F:transmembrane transporter activity"/>
    <property type="evidence" value="ECO:0007669"/>
    <property type="project" value="InterPro"/>
</dbReference>
<keyword evidence="3 6" id="KW-0812">Transmembrane</keyword>
<evidence type="ECO:0000256" key="2">
    <source>
        <dbReference type="ARBA" id="ARBA00022448"/>
    </source>
</evidence>
<feature type="transmembrane region" description="Helical" evidence="6">
    <location>
        <begin position="160"/>
        <end position="181"/>
    </location>
</feature>
<reference evidence="8 9" key="1">
    <citation type="submission" date="2020-08" db="EMBL/GenBank/DDBJ databases">
        <title>Genomic Encyclopedia of Type Strains, Phase IV (KMG-IV): sequencing the most valuable type-strain genomes for metagenomic binning, comparative biology and taxonomic classification.</title>
        <authorList>
            <person name="Goeker M."/>
        </authorList>
    </citation>
    <scope>NUCLEOTIDE SEQUENCE [LARGE SCALE GENOMIC DNA]</scope>
    <source>
        <strain evidence="8 9">DSM 27163</strain>
    </source>
</reference>
<dbReference type="PANTHER" id="PTHR23505:SF79">
    <property type="entry name" value="PROTEIN SPINSTER"/>
    <property type="match status" value="1"/>
</dbReference>
<dbReference type="Pfam" id="PF07690">
    <property type="entry name" value="MFS_1"/>
    <property type="match status" value="1"/>
</dbReference>
<dbReference type="RefSeq" id="WP_184099310.1">
    <property type="nucleotide sequence ID" value="NZ_JACIJH010000009.1"/>
</dbReference>
<feature type="transmembrane region" description="Helical" evidence="6">
    <location>
        <begin position="310"/>
        <end position="333"/>
    </location>
</feature>
<feature type="transmembrane region" description="Helical" evidence="6">
    <location>
        <begin position="97"/>
        <end position="117"/>
    </location>
</feature>
<keyword evidence="9" id="KW-1185">Reference proteome</keyword>
<evidence type="ECO:0000256" key="5">
    <source>
        <dbReference type="ARBA" id="ARBA00023136"/>
    </source>
</evidence>
<evidence type="ECO:0000313" key="8">
    <source>
        <dbReference type="EMBL" id="MBB5707461.1"/>
    </source>
</evidence>
<comment type="caution">
    <text evidence="8">The sequence shown here is derived from an EMBL/GenBank/DDBJ whole genome shotgun (WGS) entry which is preliminary data.</text>
</comment>
<dbReference type="InterPro" id="IPR020846">
    <property type="entry name" value="MFS_dom"/>
</dbReference>
<dbReference type="InterPro" id="IPR036259">
    <property type="entry name" value="MFS_trans_sf"/>
</dbReference>
<dbReference type="InterPro" id="IPR011701">
    <property type="entry name" value="MFS"/>
</dbReference>
<evidence type="ECO:0000259" key="7">
    <source>
        <dbReference type="PROSITE" id="PS50850"/>
    </source>
</evidence>
<feature type="transmembrane region" description="Helical" evidence="6">
    <location>
        <begin position="404"/>
        <end position="424"/>
    </location>
</feature>
<feature type="transmembrane region" description="Helical" evidence="6">
    <location>
        <begin position="187"/>
        <end position="205"/>
    </location>
</feature>
<dbReference type="PANTHER" id="PTHR23505">
    <property type="entry name" value="SPINSTER"/>
    <property type="match status" value="1"/>
</dbReference>
<evidence type="ECO:0000256" key="3">
    <source>
        <dbReference type="ARBA" id="ARBA00022692"/>
    </source>
</evidence>
<feature type="domain" description="Major facilitator superfamily (MFS) profile" evidence="7">
    <location>
        <begin position="32"/>
        <end position="430"/>
    </location>
</feature>
<feature type="transmembrane region" description="Helical" evidence="6">
    <location>
        <begin position="339"/>
        <end position="359"/>
    </location>
</feature>
<dbReference type="SUPFAM" id="SSF103473">
    <property type="entry name" value="MFS general substrate transporter"/>
    <property type="match status" value="1"/>
</dbReference>
<dbReference type="AlphaFoldDB" id="A0A7W9ESZ9"/>
<evidence type="ECO:0000313" key="9">
    <source>
        <dbReference type="Proteomes" id="UP000537161"/>
    </source>
</evidence>
<name>A0A7W9ESZ9_9SPHN</name>
<dbReference type="Gene3D" id="1.20.1250.20">
    <property type="entry name" value="MFS general substrate transporter like domains"/>
    <property type="match status" value="1"/>
</dbReference>
<feature type="transmembrane region" description="Helical" evidence="6">
    <location>
        <begin position="275"/>
        <end position="298"/>
    </location>
</feature>
<organism evidence="8 9">
    <name type="scientific">Sphingopyxis panaciterrulae</name>
    <dbReference type="NCBI Taxonomy" id="462372"/>
    <lineage>
        <taxon>Bacteria</taxon>
        <taxon>Pseudomonadati</taxon>
        <taxon>Pseudomonadota</taxon>
        <taxon>Alphaproteobacteria</taxon>
        <taxon>Sphingomonadales</taxon>
        <taxon>Sphingomonadaceae</taxon>
        <taxon>Sphingopyxis</taxon>
    </lineage>
</organism>
<proteinExistence type="predicted"/>
<evidence type="ECO:0000256" key="6">
    <source>
        <dbReference type="SAM" id="Phobius"/>
    </source>
</evidence>
<feature type="transmembrane region" description="Helical" evidence="6">
    <location>
        <begin position="30"/>
        <end position="49"/>
    </location>
</feature>
<dbReference type="PROSITE" id="PS50850">
    <property type="entry name" value="MFS"/>
    <property type="match status" value="1"/>
</dbReference>
<evidence type="ECO:0000256" key="4">
    <source>
        <dbReference type="ARBA" id="ARBA00022989"/>
    </source>
</evidence>
<keyword evidence="5 6" id="KW-0472">Membrane</keyword>
<comment type="subcellular location">
    <subcellularLocation>
        <location evidence="1">Membrane</location>
        <topology evidence="1">Multi-pass membrane protein</topology>
    </subcellularLocation>
</comment>
<dbReference type="InterPro" id="IPR044770">
    <property type="entry name" value="MFS_spinster-like"/>
</dbReference>